<dbReference type="SUPFAM" id="SSF46689">
    <property type="entry name" value="Homeodomain-like"/>
    <property type="match status" value="1"/>
</dbReference>
<dbReference type="Pfam" id="PF00440">
    <property type="entry name" value="TetR_N"/>
    <property type="match status" value="1"/>
</dbReference>
<keyword evidence="1" id="KW-0238">DNA-binding</keyword>
<dbReference type="PANTHER" id="PTHR30328:SF54">
    <property type="entry name" value="HTH-TYPE TRANSCRIPTIONAL REPRESSOR SCO4008"/>
    <property type="match status" value="1"/>
</dbReference>
<evidence type="ECO:0000313" key="4">
    <source>
        <dbReference type="Proteomes" id="UP001596058"/>
    </source>
</evidence>
<reference evidence="4" key="1">
    <citation type="journal article" date="2019" name="Int. J. Syst. Evol. Microbiol.">
        <title>The Global Catalogue of Microorganisms (GCM) 10K type strain sequencing project: providing services to taxonomists for standard genome sequencing and annotation.</title>
        <authorList>
            <consortium name="The Broad Institute Genomics Platform"/>
            <consortium name="The Broad Institute Genome Sequencing Center for Infectious Disease"/>
            <person name="Wu L."/>
            <person name="Ma J."/>
        </authorList>
    </citation>
    <scope>NUCLEOTIDE SEQUENCE [LARGE SCALE GENOMIC DNA]</scope>
    <source>
        <strain evidence="4">CCUG 53903</strain>
    </source>
</reference>
<evidence type="ECO:0000256" key="1">
    <source>
        <dbReference type="ARBA" id="ARBA00023125"/>
    </source>
</evidence>
<evidence type="ECO:0000313" key="3">
    <source>
        <dbReference type="EMBL" id="MFC5835796.1"/>
    </source>
</evidence>
<dbReference type="InterPro" id="IPR009057">
    <property type="entry name" value="Homeodomain-like_sf"/>
</dbReference>
<dbReference type="PANTHER" id="PTHR30328">
    <property type="entry name" value="TRANSCRIPTIONAL REPRESSOR"/>
    <property type="match status" value="1"/>
</dbReference>
<name>A0ABW1DGH3_9ACTN</name>
<accession>A0ABW1DGH3</accession>
<dbReference type="SUPFAM" id="SSF48498">
    <property type="entry name" value="Tetracyclin repressor-like, C-terminal domain"/>
    <property type="match status" value="1"/>
</dbReference>
<gene>
    <name evidence="3" type="ORF">ACFPZ3_69270</name>
</gene>
<dbReference type="Gene3D" id="1.10.357.10">
    <property type="entry name" value="Tetracycline Repressor, domain 2"/>
    <property type="match status" value="1"/>
</dbReference>
<comment type="caution">
    <text evidence="3">The sequence shown here is derived from an EMBL/GenBank/DDBJ whole genome shotgun (WGS) entry which is preliminary data.</text>
</comment>
<dbReference type="InterPro" id="IPR001647">
    <property type="entry name" value="HTH_TetR"/>
</dbReference>
<proteinExistence type="predicted"/>
<dbReference type="RefSeq" id="WP_379525207.1">
    <property type="nucleotide sequence ID" value="NZ_JBHSPA010000136.1"/>
</dbReference>
<dbReference type="InterPro" id="IPR036271">
    <property type="entry name" value="Tet_transcr_reg_TetR-rel_C_sf"/>
</dbReference>
<dbReference type="Proteomes" id="UP001596058">
    <property type="component" value="Unassembled WGS sequence"/>
</dbReference>
<protein>
    <submittedName>
        <fullName evidence="3">TetR/AcrR family transcriptional regulator</fullName>
    </submittedName>
</protein>
<sequence length="182" mass="19625">MPARRPSEARKAQIVAATIAVLARRGYAHTSFEAICEQAGLSSKRLISYHFDGKDELLATVVRVVLDEAAAYVRPVVEAAGEERARLEAYIRASLGFAAARPEHVRALRQIWCNTGGPIADGWLDGLFEGGQRAGAFRGFDPAVMSAVLRASIDEVAERLDPGACADELVKIFDRATRDGAS</sequence>
<organism evidence="3 4">
    <name type="scientific">Nonomuraea insulae</name>
    <dbReference type="NCBI Taxonomy" id="1616787"/>
    <lineage>
        <taxon>Bacteria</taxon>
        <taxon>Bacillati</taxon>
        <taxon>Actinomycetota</taxon>
        <taxon>Actinomycetes</taxon>
        <taxon>Streptosporangiales</taxon>
        <taxon>Streptosporangiaceae</taxon>
        <taxon>Nonomuraea</taxon>
    </lineage>
</organism>
<dbReference type="EMBL" id="JBHSPA010000136">
    <property type="protein sequence ID" value="MFC5835796.1"/>
    <property type="molecule type" value="Genomic_DNA"/>
</dbReference>
<keyword evidence="4" id="KW-1185">Reference proteome</keyword>
<evidence type="ECO:0000259" key="2">
    <source>
        <dbReference type="Pfam" id="PF00440"/>
    </source>
</evidence>
<dbReference type="InterPro" id="IPR050109">
    <property type="entry name" value="HTH-type_TetR-like_transc_reg"/>
</dbReference>
<feature type="domain" description="HTH tetR-type" evidence="2">
    <location>
        <begin position="14"/>
        <end position="59"/>
    </location>
</feature>